<keyword evidence="6 7" id="KW-0472">Membrane</keyword>
<dbReference type="Gene3D" id="1.10.287.1260">
    <property type="match status" value="1"/>
</dbReference>
<feature type="domain" description="Mechanosensitive ion channel MscS C-terminal" evidence="9">
    <location>
        <begin position="246"/>
        <end position="331"/>
    </location>
</feature>
<dbReference type="Pfam" id="PF00924">
    <property type="entry name" value="MS_channel_2nd"/>
    <property type="match status" value="1"/>
</dbReference>
<keyword evidence="3" id="KW-1003">Cell membrane</keyword>
<dbReference type="SUPFAM" id="SSF82861">
    <property type="entry name" value="Mechanosensitive channel protein MscS (YggB), transmembrane region"/>
    <property type="match status" value="1"/>
</dbReference>
<dbReference type="InterPro" id="IPR011014">
    <property type="entry name" value="MscS_channel_TM-2"/>
</dbReference>
<protein>
    <submittedName>
        <fullName evidence="10">Mechanosensitive ion channel protein MscS</fullName>
    </submittedName>
</protein>
<feature type="transmembrane region" description="Helical" evidence="7">
    <location>
        <begin position="52"/>
        <end position="76"/>
    </location>
</feature>
<evidence type="ECO:0000256" key="4">
    <source>
        <dbReference type="ARBA" id="ARBA00022692"/>
    </source>
</evidence>
<dbReference type="InterPro" id="IPR011066">
    <property type="entry name" value="MscS_channel_C_sf"/>
</dbReference>
<dbReference type="PANTHER" id="PTHR30566:SF25">
    <property type="entry name" value="INNER MEMBRANE PROTEIN"/>
    <property type="match status" value="1"/>
</dbReference>
<dbReference type="KEGG" id="mlt:VC82_478"/>
<evidence type="ECO:0000313" key="10">
    <source>
        <dbReference type="EMBL" id="AKA34157.1"/>
    </source>
</evidence>
<reference evidence="10 11" key="1">
    <citation type="submission" date="2015-03" db="EMBL/GenBank/DDBJ databases">
        <title>Complete genome sequence of Muricauda lutaonensis CC-HSB-11T, isolated from a coastal hot spring.</title>
        <authorList>
            <person name="Kim K.M."/>
        </authorList>
    </citation>
    <scope>NUCLEOTIDE SEQUENCE [LARGE SCALE GENOMIC DNA]</scope>
    <source>
        <strain evidence="10 11">CC-HSB-11</strain>
    </source>
</reference>
<dbReference type="InterPro" id="IPR010920">
    <property type="entry name" value="LSM_dom_sf"/>
</dbReference>
<feature type="domain" description="Mechanosensitive ion channel MscS" evidence="8">
    <location>
        <begin position="169"/>
        <end position="235"/>
    </location>
</feature>
<gene>
    <name evidence="10" type="ORF">VC82_478</name>
</gene>
<evidence type="ECO:0000256" key="2">
    <source>
        <dbReference type="ARBA" id="ARBA00008017"/>
    </source>
</evidence>
<dbReference type="Pfam" id="PF21082">
    <property type="entry name" value="MS_channel_3rd"/>
    <property type="match status" value="1"/>
</dbReference>
<dbReference type="SUPFAM" id="SSF50182">
    <property type="entry name" value="Sm-like ribonucleoproteins"/>
    <property type="match status" value="1"/>
</dbReference>
<feature type="transmembrane region" description="Helical" evidence="7">
    <location>
        <begin position="149"/>
        <end position="167"/>
    </location>
</feature>
<dbReference type="PATRIC" id="fig|516051.4.peg.498"/>
<keyword evidence="5 7" id="KW-1133">Transmembrane helix</keyword>
<feature type="transmembrane region" description="Helical" evidence="7">
    <location>
        <begin position="91"/>
        <end position="110"/>
    </location>
</feature>
<dbReference type="Gene3D" id="3.30.70.100">
    <property type="match status" value="1"/>
</dbReference>
<dbReference type="InterPro" id="IPR023408">
    <property type="entry name" value="MscS_beta-dom_sf"/>
</dbReference>
<name>A0A0D5YPL1_9FLAO</name>
<dbReference type="GO" id="GO:0005886">
    <property type="term" value="C:plasma membrane"/>
    <property type="evidence" value="ECO:0007669"/>
    <property type="project" value="UniProtKB-SubCell"/>
</dbReference>
<dbReference type="AlphaFoldDB" id="A0A0D5YPL1"/>
<organism evidence="10 11">
    <name type="scientific">Flagellimonas lutaonensis</name>
    <dbReference type="NCBI Taxonomy" id="516051"/>
    <lineage>
        <taxon>Bacteria</taxon>
        <taxon>Pseudomonadati</taxon>
        <taxon>Bacteroidota</taxon>
        <taxon>Flavobacteriia</taxon>
        <taxon>Flavobacteriales</taxon>
        <taxon>Flavobacteriaceae</taxon>
        <taxon>Flagellimonas</taxon>
    </lineage>
</organism>
<dbReference type="PANTHER" id="PTHR30566">
    <property type="entry name" value="YNAI-RELATED MECHANOSENSITIVE ION CHANNEL"/>
    <property type="match status" value="1"/>
</dbReference>
<dbReference type="InterPro" id="IPR049278">
    <property type="entry name" value="MS_channel_C"/>
</dbReference>
<dbReference type="EMBL" id="CP011071">
    <property type="protein sequence ID" value="AKA34157.1"/>
    <property type="molecule type" value="Genomic_DNA"/>
</dbReference>
<dbReference type="STRING" id="516051.VC82_478"/>
<evidence type="ECO:0000256" key="5">
    <source>
        <dbReference type="ARBA" id="ARBA00022989"/>
    </source>
</evidence>
<dbReference type="InterPro" id="IPR006685">
    <property type="entry name" value="MscS_channel_2nd"/>
</dbReference>
<evidence type="ECO:0000313" key="11">
    <source>
        <dbReference type="Proteomes" id="UP000032726"/>
    </source>
</evidence>
<evidence type="ECO:0000256" key="1">
    <source>
        <dbReference type="ARBA" id="ARBA00004651"/>
    </source>
</evidence>
<dbReference type="OrthoDB" id="9809206at2"/>
<evidence type="ECO:0000259" key="9">
    <source>
        <dbReference type="Pfam" id="PF21082"/>
    </source>
</evidence>
<evidence type="ECO:0000256" key="3">
    <source>
        <dbReference type="ARBA" id="ARBA00022475"/>
    </source>
</evidence>
<dbReference type="GO" id="GO:0008381">
    <property type="term" value="F:mechanosensitive monoatomic ion channel activity"/>
    <property type="evidence" value="ECO:0007669"/>
    <property type="project" value="UniProtKB-ARBA"/>
</dbReference>
<dbReference type="Proteomes" id="UP000032726">
    <property type="component" value="Chromosome"/>
</dbReference>
<proteinExistence type="inferred from homology"/>
<feature type="transmembrane region" description="Helical" evidence="7">
    <location>
        <begin position="12"/>
        <end position="31"/>
    </location>
</feature>
<comment type="similarity">
    <text evidence="2">Belongs to the MscS (TC 1.A.23) family.</text>
</comment>
<dbReference type="HOGENOM" id="CLU_037945_0_1_10"/>
<dbReference type="Gene3D" id="2.30.30.60">
    <property type="match status" value="1"/>
</dbReference>
<keyword evidence="11" id="KW-1185">Reference proteome</keyword>
<sequence>MKMEHLTFLKNQYALISLAIFVGFLFGQLVLRPLLKKMSQVSDRKSLSYSGVFFMSLSKISFLLGIFLAVNLLQILPSDISFDNWFKKLKISLNVFILTYLIAELLVYFYDSYTKSKSGRATSLYHIIIRILTYISGLVVFTNLIGFELAPVLTALGVGGLAVALALQDTLSNLFAGLHILAARQLKPGDYIKLDSGEEGYVVDINWRNTEVKTLLENVIIIPNSKISSSISTNYFTLQKNMYFQVTVGVHYDSNLEHVEKVTLETAKELMAKYAPNLKNFEPRVRFFEFGDSSINMKVWLATDLYENQFQMRHEFVKMLHKRFNKEGIVIPFPIRTLHLPESLRIESNS</sequence>
<feature type="transmembrane region" description="Helical" evidence="7">
    <location>
        <begin position="122"/>
        <end position="143"/>
    </location>
</feature>
<evidence type="ECO:0000256" key="6">
    <source>
        <dbReference type="ARBA" id="ARBA00023136"/>
    </source>
</evidence>
<evidence type="ECO:0000256" key="7">
    <source>
        <dbReference type="SAM" id="Phobius"/>
    </source>
</evidence>
<dbReference type="SUPFAM" id="SSF82689">
    <property type="entry name" value="Mechanosensitive channel protein MscS (YggB), C-terminal domain"/>
    <property type="match status" value="1"/>
</dbReference>
<keyword evidence="4 7" id="KW-0812">Transmembrane</keyword>
<evidence type="ECO:0000259" key="8">
    <source>
        <dbReference type="Pfam" id="PF00924"/>
    </source>
</evidence>
<comment type="subcellular location">
    <subcellularLocation>
        <location evidence="1">Cell membrane</location>
        <topology evidence="1">Multi-pass membrane protein</topology>
    </subcellularLocation>
</comment>
<accession>A0A0D5YPL1</accession>